<dbReference type="CDD" id="cd00048">
    <property type="entry name" value="DSRM_SF"/>
    <property type="match status" value="1"/>
</dbReference>
<accession>A0A6A6ZVK4</accession>
<dbReference type="PANTHER" id="PTHR42030:SF1">
    <property type="entry name" value="DRBM DOMAIN-CONTAINING PROTEIN"/>
    <property type="match status" value="1"/>
</dbReference>
<dbReference type="PANTHER" id="PTHR42030">
    <property type="entry name" value="DRBM DOMAIN-CONTAINING PROTEIN"/>
    <property type="match status" value="1"/>
</dbReference>
<sequence>DHCTARGWTEPVFQDVSDRRGGRTAWSTVVTVNGQHWPARFWYDGTFIAQAKEDSAEVALRNVTGTVGTNQEPPPASFYARSS</sequence>
<evidence type="ECO:0000313" key="1">
    <source>
        <dbReference type="EMBL" id="KAF2824355.1"/>
    </source>
</evidence>
<proteinExistence type="predicted"/>
<evidence type="ECO:0000313" key="2">
    <source>
        <dbReference type="Proteomes" id="UP000799424"/>
    </source>
</evidence>
<name>A0A6A6ZVK4_9PLEO</name>
<reference evidence="1" key="1">
    <citation type="journal article" date="2020" name="Stud. Mycol.">
        <title>101 Dothideomycetes genomes: a test case for predicting lifestyles and emergence of pathogens.</title>
        <authorList>
            <person name="Haridas S."/>
            <person name="Albert R."/>
            <person name="Binder M."/>
            <person name="Bloem J."/>
            <person name="Labutti K."/>
            <person name="Salamov A."/>
            <person name="Andreopoulos B."/>
            <person name="Baker S."/>
            <person name="Barry K."/>
            <person name="Bills G."/>
            <person name="Bluhm B."/>
            <person name="Cannon C."/>
            <person name="Castanera R."/>
            <person name="Culley D."/>
            <person name="Daum C."/>
            <person name="Ezra D."/>
            <person name="Gonzalez J."/>
            <person name="Henrissat B."/>
            <person name="Kuo A."/>
            <person name="Liang C."/>
            <person name="Lipzen A."/>
            <person name="Lutzoni F."/>
            <person name="Magnuson J."/>
            <person name="Mondo S."/>
            <person name="Nolan M."/>
            <person name="Ohm R."/>
            <person name="Pangilinan J."/>
            <person name="Park H.-J."/>
            <person name="Ramirez L."/>
            <person name="Alfaro M."/>
            <person name="Sun H."/>
            <person name="Tritt A."/>
            <person name="Yoshinaga Y."/>
            <person name="Zwiers L.-H."/>
            <person name="Turgeon B."/>
            <person name="Goodwin S."/>
            <person name="Spatafora J."/>
            <person name="Crous P."/>
            <person name="Grigoriev I."/>
        </authorList>
    </citation>
    <scope>NUCLEOTIDE SEQUENCE</scope>
    <source>
        <strain evidence="1">CBS 113818</strain>
    </source>
</reference>
<dbReference type="OrthoDB" id="5418749at2759"/>
<feature type="non-terminal residue" evidence="1">
    <location>
        <position position="1"/>
    </location>
</feature>
<organism evidence="1 2">
    <name type="scientific">Ophiobolus disseminans</name>
    <dbReference type="NCBI Taxonomy" id="1469910"/>
    <lineage>
        <taxon>Eukaryota</taxon>
        <taxon>Fungi</taxon>
        <taxon>Dikarya</taxon>
        <taxon>Ascomycota</taxon>
        <taxon>Pezizomycotina</taxon>
        <taxon>Dothideomycetes</taxon>
        <taxon>Pleosporomycetidae</taxon>
        <taxon>Pleosporales</taxon>
        <taxon>Pleosporineae</taxon>
        <taxon>Phaeosphaeriaceae</taxon>
        <taxon>Ophiobolus</taxon>
    </lineage>
</organism>
<dbReference type="AlphaFoldDB" id="A0A6A6ZVK4"/>
<keyword evidence="2" id="KW-1185">Reference proteome</keyword>
<evidence type="ECO:0008006" key="3">
    <source>
        <dbReference type="Google" id="ProtNLM"/>
    </source>
</evidence>
<protein>
    <recommendedName>
        <fullName evidence="3">DRBM domain-containing protein</fullName>
    </recommendedName>
</protein>
<dbReference type="EMBL" id="MU006230">
    <property type="protein sequence ID" value="KAF2824355.1"/>
    <property type="molecule type" value="Genomic_DNA"/>
</dbReference>
<gene>
    <name evidence="1" type="ORF">CC86DRAFT_420886</name>
</gene>
<dbReference type="Proteomes" id="UP000799424">
    <property type="component" value="Unassembled WGS sequence"/>
</dbReference>
<dbReference type="SUPFAM" id="SSF54768">
    <property type="entry name" value="dsRNA-binding domain-like"/>
    <property type="match status" value="1"/>
</dbReference>